<dbReference type="InterPro" id="IPR006139">
    <property type="entry name" value="D-isomer_2_OHA_DH_cat_dom"/>
</dbReference>
<proteinExistence type="predicted"/>
<organism evidence="3 4">
    <name type="scientific">Lolium multiflorum</name>
    <name type="common">Italian ryegrass</name>
    <name type="synonym">Lolium perenne subsp. multiflorum</name>
    <dbReference type="NCBI Taxonomy" id="4521"/>
    <lineage>
        <taxon>Eukaryota</taxon>
        <taxon>Viridiplantae</taxon>
        <taxon>Streptophyta</taxon>
        <taxon>Embryophyta</taxon>
        <taxon>Tracheophyta</taxon>
        <taxon>Spermatophyta</taxon>
        <taxon>Magnoliopsida</taxon>
        <taxon>Liliopsida</taxon>
        <taxon>Poales</taxon>
        <taxon>Poaceae</taxon>
        <taxon>BOP clade</taxon>
        <taxon>Pooideae</taxon>
        <taxon>Poodae</taxon>
        <taxon>Poeae</taxon>
        <taxon>Poeae Chloroplast Group 2 (Poeae type)</taxon>
        <taxon>Loliodinae</taxon>
        <taxon>Loliinae</taxon>
        <taxon>Lolium</taxon>
    </lineage>
</organism>
<sequence>MDNLPEPYVAADFVPDQLLPESTPFPLPSATSQACSCPMASAIAAATAPPAGAKHSVLLLRRANDYLAATLRARYRVLSFYDSGGAPLPRWPPSSTRRRTSAAGLDHVDLAECARRGVLVAGAGEVFSTDVADHAVGLLIDVLRNVSAADRYVRRGLWPVQGDYPPLGSKPSPVIIIARPGPSSDGS</sequence>
<dbReference type="GO" id="GO:0016618">
    <property type="term" value="F:hydroxypyruvate reductase [NAD(P)H] activity"/>
    <property type="evidence" value="ECO:0007669"/>
    <property type="project" value="TreeGrafter"/>
</dbReference>
<dbReference type="Proteomes" id="UP001231189">
    <property type="component" value="Unassembled WGS sequence"/>
</dbReference>
<dbReference type="InterPro" id="IPR050223">
    <property type="entry name" value="D-isomer_2-hydroxyacid_DH"/>
</dbReference>
<evidence type="ECO:0000313" key="4">
    <source>
        <dbReference type="Proteomes" id="UP001231189"/>
    </source>
</evidence>
<dbReference type="PANTHER" id="PTHR10996:SF179">
    <property type="entry name" value="D-ISOMER SPECIFIC 2-HYDROXYACID DEHYDROGENASE FAMILY PROTEIN-RELATED"/>
    <property type="match status" value="1"/>
</dbReference>
<evidence type="ECO:0000313" key="3">
    <source>
        <dbReference type="EMBL" id="KAK1677198.1"/>
    </source>
</evidence>
<dbReference type="PANTHER" id="PTHR10996">
    <property type="entry name" value="2-HYDROXYACID DEHYDROGENASE-RELATED"/>
    <property type="match status" value="1"/>
</dbReference>
<dbReference type="GO" id="GO:0030267">
    <property type="term" value="F:glyoxylate reductase (NADPH) activity"/>
    <property type="evidence" value="ECO:0007669"/>
    <property type="project" value="TreeGrafter"/>
</dbReference>
<reference evidence="3" key="1">
    <citation type="submission" date="2023-07" db="EMBL/GenBank/DDBJ databases">
        <title>A chromosome-level genome assembly of Lolium multiflorum.</title>
        <authorList>
            <person name="Chen Y."/>
            <person name="Copetti D."/>
            <person name="Kolliker R."/>
            <person name="Studer B."/>
        </authorList>
    </citation>
    <scope>NUCLEOTIDE SEQUENCE</scope>
    <source>
        <strain evidence="3">02402/16</strain>
        <tissue evidence="3">Leaf</tissue>
    </source>
</reference>
<accession>A0AAD8T8T6</accession>
<keyword evidence="1" id="KW-0560">Oxidoreductase</keyword>
<dbReference type="Gene3D" id="3.40.50.720">
    <property type="entry name" value="NAD(P)-binding Rossmann-like Domain"/>
    <property type="match status" value="2"/>
</dbReference>
<comment type="caution">
    <text evidence="3">The sequence shown here is derived from an EMBL/GenBank/DDBJ whole genome shotgun (WGS) entry which is preliminary data.</text>
</comment>
<dbReference type="EMBL" id="JAUUTY010000002">
    <property type="protein sequence ID" value="KAK1677198.1"/>
    <property type="molecule type" value="Genomic_DNA"/>
</dbReference>
<gene>
    <name evidence="3" type="ORF">QYE76_038046</name>
</gene>
<dbReference type="AlphaFoldDB" id="A0AAD8T8T6"/>
<evidence type="ECO:0000256" key="1">
    <source>
        <dbReference type="ARBA" id="ARBA00023002"/>
    </source>
</evidence>
<evidence type="ECO:0000259" key="2">
    <source>
        <dbReference type="Pfam" id="PF00389"/>
    </source>
</evidence>
<feature type="domain" description="D-isomer specific 2-hydroxyacid dehydrogenase catalytic" evidence="2">
    <location>
        <begin position="101"/>
        <end position="135"/>
    </location>
</feature>
<name>A0AAD8T8T6_LOLMU</name>
<protein>
    <recommendedName>
        <fullName evidence="2">D-isomer specific 2-hydroxyacid dehydrogenase catalytic domain-containing protein</fullName>
    </recommendedName>
</protein>
<dbReference type="SUPFAM" id="SSF52283">
    <property type="entry name" value="Formate/glycerate dehydrogenase catalytic domain-like"/>
    <property type="match status" value="1"/>
</dbReference>
<dbReference type="GO" id="GO:0051287">
    <property type="term" value="F:NAD binding"/>
    <property type="evidence" value="ECO:0007669"/>
    <property type="project" value="InterPro"/>
</dbReference>
<keyword evidence="4" id="KW-1185">Reference proteome</keyword>
<dbReference type="Pfam" id="PF00389">
    <property type="entry name" value="2-Hacid_dh"/>
    <property type="match status" value="1"/>
</dbReference>
<dbReference type="GO" id="GO:0005829">
    <property type="term" value="C:cytosol"/>
    <property type="evidence" value="ECO:0007669"/>
    <property type="project" value="TreeGrafter"/>
</dbReference>